<evidence type="ECO:0000256" key="1">
    <source>
        <dbReference type="SAM" id="MobiDB-lite"/>
    </source>
</evidence>
<feature type="compositionally biased region" description="Acidic residues" evidence="1">
    <location>
        <begin position="79"/>
        <end position="88"/>
    </location>
</feature>
<feature type="compositionally biased region" description="Acidic residues" evidence="1">
    <location>
        <begin position="133"/>
        <end position="158"/>
    </location>
</feature>
<feature type="domain" description="Transposase MuDR plant" evidence="2">
    <location>
        <begin position="220"/>
        <end position="282"/>
    </location>
</feature>
<dbReference type="AlphaFoldDB" id="B9FH74"/>
<dbReference type="Pfam" id="PF03108">
    <property type="entry name" value="DBD_Tnp_Mut"/>
    <property type="match status" value="1"/>
</dbReference>
<dbReference type="PANTHER" id="PTHR31973">
    <property type="entry name" value="POLYPROTEIN, PUTATIVE-RELATED"/>
    <property type="match status" value="1"/>
</dbReference>
<dbReference type="PANTHER" id="PTHR31973:SF187">
    <property type="entry name" value="MUTATOR TRANSPOSASE MUDRA PROTEIN"/>
    <property type="match status" value="1"/>
</dbReference>
<dbReference type="CarbonylDB" id="B9FH74"/>
<evidence type="ECO:0000259" key="2">
    <source>
        <dbReference type="Pfam" id="PF03108"/>
    </source>
</evidence>
<sequence>MSYIDRDKISLPELIGHLKDHSNVGDKDQVYLHWLFPGQELNNGLILLSDDKACCEMSNSIAEGGVADVYVEIISHDEESTEDSDFEDEIRGGEVDDFTSPSMLKNGKEPILDAKEMSSNRLRNKEKVVVDEKDMEETDDSDWIPGDEDSSEEDEEAEEIRKHAKMNQLMDDLDDGSDTPYFDSSEEASYDEEEGSEVNTVRRRSRFPRYDGKATIPVFAVGMTFRGREQFKKAVINYGLSVRRHISFPKDERLRIRAKCSWNGCPWMIYGAQRTKCDWFQVCTYIDVHKCPQNKKNRLVTSRRIADKYEHLIKANPA</sequence>
<gene>
    <name evidence="3" type="ORF">OsJ_17117</name>
</gene>
<feature type="compositionally biased region" description="Basic and acidic residues" evidence="1">
    <location>
        <begin position="106"/>
        <end position="132"/>
    </location>
</feature>
<evidence type="ECO:0000313" key="3">
    <source>
        <dbReference type="EMBL" id="EEE62328.1"/>
    </source>
</evidence>
<protein>
    <recommendedName>
        <fullName evidence="2">Transposase MuDR plant domain-containing protein</fullName>
    </recommendedName>
</protein>
<accession>B9FH74</accession>
<feature type="region of interest" description="Disordered" evidence="1">
    <location>
        <begin position="78"/>
        <end position="201"/>
    </location>
</feature>
<name>B9FH74_ORYSJ</name>
<dbReference type="Proteomes" id="UP000007752">
    <property type="component" value="Chromosome 5"/>
</dbReference>
<proteinExistence type="predicted"/>
<reference evidence="3" key="2">
    <citation type="submission" date="2008-12" db="EMBL/GenBank/DDBJ databases">
        <title>Improved gene annotation of the rice (Oryza sativa) genomes.</title>
        <authorList>
            <person name="Wang J."/>
            <person name="Li R."/>
            <person name="Fan W."/>
            <person name="Huang Q."/>
            <person name="Zhang J."/>
            <person name="Zhou Y."/>
            <person name="Hu Y."/>
            <person name="Zi S."/>
            <person name="Li J."/>
            <person name="Ni P."/>
            <person name="Zheng H."/>
            <person name="Zhang Y."/>
            <person name="Zhao M."/>
            <person name="Hao Q."/>
            <person name="McDermott J."/>
            <person name="Samudrala R."/>
            <person name="Kristiansen K."/>
            <person name="Wong G.K.-S."/>
        </authorList>
    </citation>
    <scope>NUCLEOTIDE SEQUENCE</scope>
</reference>
<reference evidence="3" key="1">
    <citation type="journal article" date="2005" name="PLoS Biol.">
        <title>The genomes of Oryza sativa: a history of duplications.</title>
        <authorList>
            <person name="Yu J."/>
            <person name="Wang J."/>
            <person name="Lin W."/>
            <person name="Li S."/>
            <person name="Li H."/>
            <person name="Zhou J."/>
            <person name="Ni P."/>
            <person name="Dong W."/>
            <person name="Hu S."/>
            <person name="Zeng C."/>
            <person name="Zhang J."/>
            <person name="Zhang Y."/>
            <person name="Li R."/>
            <person name="Xu Z."/>
            <person name="Li S."/>
            <person name="Li X."/>
            <person name="Zheng H."/>
            <person name="Cong L."/>
            <person name="Lin L."/>
            <person name="Yin J."/>
            <person name="Geng J."/>
            <person name="Li G."/>
            <person name="Shi J."/>
            <person name="Liu J."/>
            <person name="Lv H."/>
            <person name="Li J."/>
            <person name="Wang J."/>
            <person name="Deng Y."/>
            <person name="Ran L."/>
            <person name="Shi X."/>
            <person name="Wang X."/>
            <person name="Wu Q."/>
            <person name="Li C."/>
            <person name="Ren X."/>
            <person name="Wang J."/>
            <person name="Wang X."/>
            <person name="Li D."/>
            <person name="Liu D."/>
            <person name="Zhang X."/>
            <person name="Ji Z."/>
            <person name="Zhao W."/>
            <person name="Sun Y."/>
            <person name="Zhang Z."/>
            <person name="Bao J."/>
            <person name="Han Y."/>
            <person name="Dong L."/>
            <person name="Ji J."/>
            <person name="Chen P."/>
            <person name="Wu S."/>
            <person name="Liu J."/>
            <person name="Xiao Y."/>
            <person name="Bu D."/>
            <person name="Tan J."/>
            <person name="Yang L."/>
            <person name="Ye C."/>
            <person name="Zhang J."/>
            <person name="Xu J."/>
            <person name="Zhou Y."/>
            <person name="Yu Y."/>
            <person name="Zhang B."/>
            <person name="Zhuang S."/>
            <person name="Wei H."/>
            <person name="Liu B."/>
            <person name="Lei M."/>
            <person name="Yu H."/>
            <person name="Li Y."/>
            <person name="Xu H."/>
            <person name="Wei S."/>
            <person name="He X."/>
            <person name="Fang L."/>
            <person name="Zhang Z."/>
            <person name="Zhang Y."/>
            <person name="Huang X."/>
            <person name="Su Z."/>
            <person name="Tong W."/>
            <person name="Li J."/>
            <person name="Tong Z."/>
            <person name="Li S."/>
            <person name="Ye J."/>
            <person name="Wang L."/>
            <person name="Fang L."/>
            <person name="Lei T."/>
            <person name="Chen C."/>
            <person name="Chen H."/>
            <person name="Xu Z."/>
            <person name="Li H."/>
            <person name="Huang H."/>
            <person name="Zhang F."/>
            <person name="Xu H."/>
            <person name="Li N."/>
            <person name="Zhao C."/>
            <person name="Li S."/>
            <person name="Dong L."/>
            <person name="Huang Y."/>
            <person name="Li L."/>
            <person name="Xi Y."/>
            <person name="Qi Q."/>
            <person name="Li W."/>
            <person name="Zhang B."/>
            <person name="Hu W."/>
            <person name="Zhang Y."/>
            <person name="Tian X."/>
            <person name="Jiao Y."/>
            <person name="Liang X."/>
            <person name="Jin J."/>
            <person name="Gao L."/>
            <person name="Zheng W."/>
            <person name="Hao B."/>
            <person name="Liu S."/>
            <person name="Wang W."/>
            <person name="Yuan L."/>
            <person name="Cao M."/>
            <person name="McDermott J."/>
            <person name="Samudrala R."/>
            <person name="Wang J."/>
            <person name="Wong G.K."/>
            <person name="Yang H."/>
        </authorList>
    </citation>
    <scope>NUCLEOTIDE SEQUENCE [LARGE SCALE GENOMIC DNA]</scope>
</reference>
<feature type="compositionally biased region" description="Acidic residues" evidence="1">
    <location>
        <begin position="184"/>
        <end position="196"/>
    </location>
</feature>
<organism evidence="3">
    <name type="scientific">Oryza sativa subsp. japonica</name>
    <name type="common">Rice</name>
    <dbReference type="NCBI Taxonomy" id="39947"/>
    <lineage>
        <taxon>Eukaryota</taxon>
        <taxon>Viridiplantae</taxon>
        <taxon>Streptophyta</taxon>
        <taxon>Embryophyta</taxon>
        <taxon>Tracheophyta</taxon>
        <taxon>Spermatophyta</taxon>
        <taxon>Magnoliopsida</taxon>
        <taxon>Liliopsida</taxon>
        <taxon>Poales</taxon>
        <taxon>Poaceae</taxon>
        <taxon>BOP clade</taxon>
        <taxon>Oryzoideae</taxon>
        <taxon>Oryzeae</taxon>
        <taxon>Oryzinae</taxon>
        <taxon>Oryza</taxon>
        <taxon>Oryza sativa</taxon>
    </lineage>
</organism>
<dbReference type="EMBL" id="CM000142">
    <property type="protein sequence ID" value="EEE62328.1"/>
    <property type="molecule type" value="Genomic_DNA"/>
</dbReference>
<dbReference type="InterPro" id="IPR004332">
    <property type="entry name" value="Transposase_MuDR"/>
</dbReference>